<reference evidence="1 2" key="1">
    <citation type="journal article" date="2019" name="Int. J. Syst. Evol. Microbiol.">
        <title>The Global Catalogue of Microorganisms (GCM) 10K type strain sequencing project: providing services to taxonomists for standard genome sequencing and annotation.</title>
        <authorList>
            <consortium name="The Broad Institute Genomics Platform"/>
            <consortium name="The Broad Institute Genome Sequencing Center for Infectious Disease"/>
            <person name="Wu L."/>
            <person name="Ma J."/>
        </authorList>
    </citation>
    <scope>NUCLEOTIDE SEQUENCE [LARGE SCALE GENOMIC DNA]</scope>
    <source>
        <strain evidence="1 2">JCM 15478</strain>
    </source>
</reference>
<protein>
    <recommendedName>
        <fullName evidence="3">DUF3558 domain-containing protein</fullName>
    </recommendedName>
</protein>
<name>A0ABN2W422_9ACTN</name>
<evidence type="ECO:0008006" key="3">
    <source>
        <dbReference type="Google" id="ProtNLM"/>
    </source>
</evidence>
<evidence type="ECO:0000313" key="2">
    <source>
        <dbReference type="Proteomes" id="UP001500016"/>
    </source>
</evidence>
<dbReference type="EMBL" id="BAAAPE010000011">
    <property type="protein sequence ID" value="GAA2082842.1"/>
    <property type="molecule type" value="Genomic_DNA"/>
</dbReference>
<accession>A0ABN2W422</accession>
<dbReference type="Proteomes" id="UP001500016">
    <property type="component" value="Unassembled WGS sequence"/>
</dbReference>
<sequence>MNRPLRIILLTVLAVALLAAGTVGGILYTHKDGGGTKRFSALVSDDTCPSVLKAVPASLLDRVVPASRHAVLQQWVYREKHRLTTKCAVTADGKQVLKVSVEQRNHVHEPRRAGTGPGHGKTKSIPGFRHSWSSQDAAGLSVPCTKDSGKGSDDATNLYVSAQAWREPYGKLREDMVRIVERAARTNKGPACEAPPAVG</sequence>
<organism evidence="1 2">
    <name type="scientific">Streptomyces albiaxialis</name>
    <dbReference type="NCBI Taxonomy" id="329523"/>
    <lineage>
        <taxon>Bacteria</taxon>
        <taxon>Bacillati</taxon>
        <taxon>Actinomycetota</taxon>
        <taxon>Actinomycetes</taxon>
        <taxon>Kitasatosporales</taxon>
        <taxon>Streptomycetaceae</taxon>
        <taxon>Streptomyces</taxon>
    </lineage>
</organism>
<evidence type="ECO:0000313" key="1">
    <source>
        <dbReference type="EMBL" id="GAA2082842.1"/>
    </source>
</evidence>
<keyword evidence="2" id="KW-1185">Reference proteome</keyword>
<gene>
    <name evidence="1" type="ORF">GCM10009801_42890</name>
</gene>
<comment type="caution">
    <text evidence="1">The sequence shown here is derived from an EMBL/GenBank/DDBJ whole genome shotgun (WGS) entry which is preliminary data.</text>
</comment>
<proteinExistence type="predicted"/>
<dbReference type="RefSeq" id="WP_344530562.1">
    <property type="nucleotide sequence ID" value="NZ_BAAAPE010000011.1"/>
</dbReference>